<feature type="transmembrane region" description="Helical" evidence="14">
    <location>
        <begin position="376"/>
        <end position="399"/>
    </location>
</feature>
<keyword evidence="13 14" id="KW-0472">Membrane</keyword>
<accession>A0A127M1Q7</accession>
<dbReference type="GO" id="GO:0022857">
    <property type="term" value="F:transmembrane transporter activity"/>
    <property type="evidence" value="ECO:0007669"/>
    <property type="project" value="InterPro"/>
</dbReference>
<dbReference type="SUPFAM" id="SSF55785">
    <property type="entry name" value="PYP-like sensor domain (PAS domain)"/>
    <property type="match status" value="1"/>
</dbReference>
<dbReference type="PROSITE" id="PS50283">
    <property type="entry name" value="NA_SOLUT_SYMP_3"/>
    <property type="match status" value="1"/>
</dbReference>
<feature type="domain" description="Histidine kinase" evidence="15">
    <location>
        <begin position="769"/>
        <end position="984"/>
    </location>
</feature>
<name>A0A127M1Q7_9GAMM</name>
<dbReference type="Gene3D" id="1.10.287.130">
    <property type="match status" value="1"/>
</dbReference>
<evidence type="ECO:0000256" key="9">
    <source>
        <dbReference type="ARBA" id="ARBA00022777"/>
    </source>
</evidence>
<dbReference type="SMART" id="SM00387">
    <property type="entry name" value="HATPase_c"/>
    <property type="match status" value="1"/>
</dbReference>
<dbReference type="InterPro" id="IPR036097">
    <property type="entry name" value="HisK_dim/P_sf"/>
</dbReference>
<feature type="transmembrane region" description="Helical" evidence="14">
    <location>
        <begin position="199"/>
        <end position="218"/>
    </location>
</feature>
<dbReference type="PRINTS" id="PR00344">
    <property type="entry name" value="BCTRLSENSOR"/>
</dbReference>
<dbReference type="CDD" id="cd10322">
    <property type="entry name" value="SLC5sbd"/>
    <property type="match status" value="1"/>
</dbReference>
<feature type="transmembrane region" description="Helical" evidence="14">
    <location>
        <begin position="161"/>
        <end position="179"/>
    </location>
</feature>
<feature type="transmembrane region" description="Helical" evidence="14">
    <location>
        <begin position="113"/>
        <end position="133"/>
    </location>
</feature>
<dbReference type="Gene3D" id="3.30.565.10">
    <property type="entry name" value="Histidine kinase-like ATPase, C-terminal domain"/>
    <property type="match status" value="1"/>
</dbReference>
<keyword evidence="5" id="KW-0597">Phosphoprotein</keyword>
<dbReference type="InterPro" id="IPR003594">
    <property type="entry name" value="HATPase_dom"/>
</dbReference>
<keyword evidence="12" id="KW-0902">Two-component regulatory system</keyword>
<dbReference type="KEGG" id="zal:AZF00_01925"/>
<evidence type="ECO:0000256" key="8">
    <source>
        <dbReference type="ARBA" id="ARBA00022741"/>
    </source>
</evidence>
<dbReference type="GO" id="GO:0000155">
    <property type="term" value="F:phosphorelay sensor kinase activity"/>
    <property type="evidence" value="ECO:0007669"/>
    <property type="project" value="InterPro"/>
</dbReference>
<evidence type="ECO:0000313" key="17">
    <source>
        <dbReference type="Proteomes" id="UP000074119"/>
    </source>
</evidence>
<evidence type="ECO:0000256" key="10">
    <source>
        <dbReference type="ARBA" id="ARBA00022840"/>
    </source>
</evidence>
<feature type="transmembrane region" description="Helical" evidence="14">
    <location>
        <begin position="340"/>
        <end position="364"/>
    </location>
</feature>
<dbReference type="PROSITE" id="PS50109">
    <property type="entry name" value="HIS_KIN"/>
    <property type="match status" value="1"/>
</dbReference>
<dbReference type="RefSeq" id="WP_062382876.1">
    <property type="nucleotide sequence ID" value="NZ_CP014544.1"/>
</dbReference>
<dbReference type="Proteomes" id="UP000074119">
    <property type="component" value="Chromosome"/>
</dbReference>
<reference evidence="16 17" key="1">
    <citation type="submission" date="2015-12" db="EMBL/GenBank/DDBJ databases">
        <authorList>
            <person name="Shamseldin A."/>
            <person name="Moawad H."/>
            <person name="Abd El-Rahim W.M."/>
            <person name="Sadowsky M.J."/>
        </authorList>
    </citation>
    <scope>NUCLEOTIDE SEQUENCE [LARGE SCALE GENOMIC DNA]</scope>
    <source>
        <strain evidence="16 17">SM2</strain>
    </source>
</reference>
<protein>
    <recommendedName>
        <fullName evidence="4">histidine kinase</fullName>
        <ecNumber evidence="4">2.7.13.3</ecNumber>
    </recommendedName>
</protein>
<dbReference type="GO" id="GO:0005524">
    <property type="term" value="F:ATP binding"/>
    <property type="evidence" value="ECO:0007669"/>
    <property type="project" value="UniProtKB-KW"/>
</dbReference>
<evidence type="ECO:0000256" key="1">
    <source>
        <dbReference type="ARBA" id="ARBA00000085"/>
    </source>
</evidence>
<keyword evidence="7 14" id="KW-0812">Transmembrane</keyword>
<dbReference type="AlphaFoldDB" id="A0A127M1Q7"/>
<dbReference type="InterPro" id="IPR003661">
    <property type="entry name" value="HisK_dim/P_dom"/>
</dbReference>
<organism evidence="16 17">
    <name type="scientific">Zhongshania aliphaticivorans</name>
    <dbReference type="NCBI Taxonomy" id="1470434"/>
    <lineage>
        <taxon>Bacteria</taxon>
        <taxon>Pseudomonadati</taxon>
        <taxon>Pseudomonadota</taxon>
        <taxon>Gammaproteobacteria</taxon>
        <taxon>Cellvibrionales</taxon>
        <taxon>Spongiibacteraceae</taxon>
        <taxon>Zhongshania</taxon>
    </lineage>
</organism>
<dbReference type="CDD" id="cd00082">
    <property type="entry name" value="HisKA"/>
    <property type="match status" value="1"/>
</dbReference>
<evidence type="ECO:0000256" key="12">
    <source>
        <dbReference type="ARBA" id="ARBA00023012"/>
    </source>
</evidence>
<dbReference type="InterPro" id="IPR001734">
    <property type="entry name" value="Na/solute_symporter"/>
</dbReference>
<dbReference type="InterPro" id="IPR005467">
    <property type="entry name" value="His_kinase_dom"/>
</dbReference>
<evidence type="ECO:0000256" key="4">
    <source>
        <dbReference type="ARBA" id="ARBA00012438"/>
    </source>
</evidence>
<dbReference type="GO" id="GO:0016020">
    <property type="term" value="C:membrane"/>
    <property type="evidence" value="ECO:0007669"/>
    <property type="project" value="UniProtKB-SubCell"/>
</dbReference>
<keyword evidence="8" id="KW-0547">Nucleotide-binding</keyword>
<dbReference type="SMART" id="SM00388">
    <property type="entry name" value="HisKA"/>
    <property type="match status" value="1"/>
</dbReference>
<dbReference type="Gene3D" id="3.30.450.20">
    <property type="entry name" value="PAS domain"/>
    <property type="match status" value="1"/>
</dbReference>
<evidence type="ECO:0000313" key="16">
    <source>
        <dbReference type="EMBL" id="AMO67139.1"/>
    </source>
</evidence>
<comment type="subcellular location">
    <subcellularLocation>
        <location evidence="2">Membrane</location>
        <topology evidence="2">Multi-pass membrane protein</topology>
    </subcellularLocation>
</comment>
<keyword evidence="9" id="KW-0418">Kinase</keyword>
<dbReference type="InterPro" id="IPR036890">
    <property type="entry name" value="HATPase_C_sf"/>
</dbReference>
<evidence type="ECO:0000256" key="2">
    <source>
        <dbReference type="ARBA" id="ARBA00004141"/>
    </source>
</evidence>
<dbReference type="Gene3D" id="1.20.1730.10">
    <property type="entry name" value="Sodium/glucose cotransporter"/>
    <property type="match status" value="1"/>
</dbReference>
<feature type="transmembrane region" description="Helical" evidence="14">
    <location>
        <begin position="439"/>
        <end position="461"/>
    </location>
</feature>
<dbReference type="SUPFAM" id="SSF47384">
    <property type="entry name" value="Homodimeric domain of signal transducing histidine kinase"/>
    <property type="match status" value="1"/>
</dbReference>
<proteinExistence type="inferred from homology"/>
<sequence>MTFSINTLFLIGLSYLLLLFAIAYAAERRLLPSKIINHPATYVLSLGIYASGFAIYGAVGFAKNYGYSFLNYYIGLSAAMILLPIMLLPIHRICKNYRLNSLADLLSFRFRSSWVGSLVTLFTAIAIWPLLAIQIQTVSESTLILSLGHALSQEDDGYRRLTALGFCVIITAFTILFGSRNLTSKDSHRGLLTALAFESLVKMFALLLVGIISTYAVFGSFDGLQSWLDSSPDVLASLNKPQAADSNRLMLIMFFAAAVCMPHIFHMLFSENPSAKNLATASWGLPLFLLIMSLPVLPILWAGSARGIALPADYYALGLSLEIGKPWLSVLLYLGGLSAASGAIIVTTLALASMSLNHLVLPVLRPKSSKGRDIDIYRWLLTTRQLLICVIILIGFVFYELIGASQSLSRLAMTSASGCVQFLPGVLAVLYWPKANRNGFISGLCAGFSLWIIGIILPMFSGVHPSFLEHLYLYPIERDQFWVVITGLSLALNGIVFIIVSLLSETSAEERRAAEACTIDDLNRPSRHSLNLHHAGEIKLRLQDALGDRAATQEFKRALDELQMNEQETRPYALRRIRDRIEVNLSSLVGPSSARRVIDRALPYTDNLMGDSEDITYIEERLENYQTHLTGLAADLDSLRRYHRQTLEDLPIGVCALGRDQEILLWNMSMADITHINANTVTGSRLAGLPEPWSTCLQDFLASSDLHRSKFSVETDNGLRWLNLHRTESQMLGRDELIVVVEDITDTQLLEHELTHQERLASIGRLAAGVAHEIGNPVTGIACLAQNLRYESDNADTLEAASQIVKQTQRISSIVHSLVNFAHTGRQDPTQATEAVSVRNCVSEAVQLLSLDPEARHIHYNNNCPEHIIVAGDNQRLMQVFINLLSNARDASPEDGMITVDAEAEQDSAHITVTDHGSGIDEKLQKQIFEPFFTTKEPGKGTGLGLALVYNIISDLGGDISIESPVPEFSQSGTRFHIHLRLNHPEVL</sequence>
<feature type="transmembrane region" description="Helical" evidence="14">
    <location>
        <begin position="281"/>
        <end position="302"/>
    </location>
</feature>
<keyword evidence="11 14" id="KW-1133">Transmembrane helix</keyword>
<comment type="similarity">
    <text evidence="3">Belongs to the sodium:solute symporter (SSF) (TC 2.A.21) family.</text>
</comment>
<feature type="transmembrane region" description="Helical" evidence="14">
    <location>
        <begin position="481"/>
        <end position="503"/>
    </location>
</feature>
<feature type="transmembrane region" description="Helical" evidence="14">
    <location>
        <begin position="411"/>
        <end position="432"/>
    </location>
</feature>
<gene>
    <name evidence="16" type="ORF">AZF00_01925</name>
</gene>
<comment type="catalytic activity">
    <reaction evidence="1">
        <text>ATP + protein L-histidine = ADP + protein N-phospho-L-histidine.</text>
        <dbReference type="EC" id="2.7.13.3"/>
    </reaction>
</comment>
<evidence type="ECO:0000256" key="7">
    <source>
        <dbReference type="ARBA" id="ARBA00022692"/>
    </source>
</evidence>
<evidence type="ECO:0000256" key="14">
    <source>
        <dbReference type="SAM" id="Phobius"/>
    </source>
</evidence>
<evidence type="ECO:0000256" key="5">
    <source>
        <dbReference type="ARBA" id="ARBA00022553"/>
    </source>
</evidence>
<dbReference type="Pfam" id="PF00512">
    <property type="entry name" value="HisKA"/>
    <property type="match status" value="1"/>
</dbReference>
<dbReference type="SUPFAM" id="SSF55874">
    <property type="entry name" value="ATPase domain of HSP90 chaperone/DNA topoisomerase II/histidine kinase"/>
    <property type="match status" value="1"/>
</dbReference>
<dbReference type="InterPro" id="IPR038377">
    <property type="entry name" value="Na/Glc_symporter_sf"/>
</dbReference>
<dbReference type="EC" id="2.7.13.3" evidence="4"/>
<feature type="transmembrane region" description="Helical" evidence="14">
    <location>
        <begin position="249"/>
        <end position="269"/>
    </location>
</feature>
<dbReference type="PANTHER" id="PTHR43065:SF10">
    <property type="entry name" value="PEROXIDE STRESS-ACTIVATED HISTIDINE KINASE MAK3"/>
    <property type="match status" value="1"/>
</dbReference>
<evidence type="ECO:0000256" key="6">
    <source>
        <dbReference type="ARBA" id="ARBA00022679"/>
    </source>
</evidence>
<feature type="transmembrane region" description="Helical" evidence="14">
    <location>
        <begin position="41"/>
        <end position="62"/>
    </location>
</feature>
<keyword evidence="6" id="KW-0808">Transferase</keyword>
<feature type="transmembrane region" description="Helical" evidence="14">
    <location>
        <begin position="69"/>
        <end position="93"/>
    </location>
</feature>
<dbReference type="EMBL" id="CP014544">
    <property type="protein sequence ID" value="AMO67139.1"/>
    <property type="molecule type" value="Genomic_DNA"/>
</dbReference>
<dbReference type="STRING" id="1470434.AZF00_01925"/>
<evidence type="ECO:0000256" key="13">
    <source>
        <dbReference type="ARBA" id="ARBA00023136"/>
    </source>
</evidence>
<dbReference type="InterPro" id="IPR035965">
    <property type="entry name" value="PAS-like_dom_sf"/>
</dbReference>
<evidence type="ECO:0000259" key="15">
    <source>
        <dbReference type="PROSITE" id="PS50109"/>
    </source>
</evidence>
<dbReference type="InterPro" id="IPR004358">
    <property type="entry name" value="Sig_transdc_His_kin-like_C"/>
</dbReference>
<evidence type="ECO:0000256" key="11">
    <source>
        <dbReference type="ARBA" id="ARBA00022989"/>
    </source>
</evidence>
<keyword evidence="10" id="KW-0067">ATP-binding</keyword>
<evidence type="ECO:0000256" key="3">
    <source>
        <dbReference type="ARBA" id="ARBA00006434"/>
    </source>
</evidence>
<dbReference type="Pfam" id="PF02518">
    <property type="entry name" value="HATPase_c"/>
    <property type="match status" value="1"/>
</dbReference>
<dbReference type="PANTHER" id="PTHR43065">
    <property type="entry name" value="SENSOR HISTIDINE KINASE"/>
    <property type="match status" value="1"/>
</dbReference>